<dbReference type="AlphaFoldDB" id="E2AYG6"/>
<gene>
    <name evidence="2" type="ORF">EAG_11737</name>
</gene>
<reference evidence="2 3" key="1">
    <citation type="journal article" date="2010" name="Science">
        <title>Genomic comparison of the ants Camponotus floridanus and Harpegnathos saltator.</title>
        <authorList>
            <person name="Bonasio R."/>
            <person name="Zhang G."/>
            <person name="Ye C."/>
            <person name="Mutti N.S."/>
            <person name="Fang X."/>
            <person name="Qin N."/>
            <person name="Donahue G."/>
            <person name="Yang P."/>
            <person name="Li Q."/>
            <person name="Li C."/>
            <person name="Zhang P."/>
            <person name="Huang Z."/>
            <person name="Berger S.L."/>
            <person name="Reinberg D."/>
            <person name="Wang J."/>
            <person name="Liebig J."/>
        </authorList>
    </citation>
    <scope>NUCLEOTIDE SEQUENCE [LARGE SCALE GENOMIC DNA]</scope>
    <source>
        <strain evidence="3">C129</strain>
    </source>
</reference>
<feature type="compositionally biased region" description="Basic and acidic residues" evidence="1">
    <location>
        <begin position="300"/>
        <end position="310"/>
    </location>
</feature>
<name>E2AYG6_CAMFO</name>
<accession>E2AYG6</accession>
<dbReference type="Proteomes" id="UP000000311">
    <property type="component" value="Unassembled WGS sequence"/>
</dbReference>
<evidence type="ECO:0000256" key="1">
    <source>
        <dbReference type="SAM" id="MobiDB-lite"/>
    </source>
</evidence>
<protein>
    <submittedName>
        <fullName evidence="2">Uncharacterized protein</fullName>
    </submittedName>
</protein>
<organism evidence="3">
    <name type="scientific">Camponotus floridanus</name>
    <name type="common">Florida carpenter ant</name>
    <dbReference type="NCBI Taxonomy" id="104421"/>
    <lineage>
        <taxon>Eukaryota</taxon>
        <taxon>Metazoa</taxon>
        <taxon>Ecdysozoa</taxon>
        <taxon>Arthropoda</taxon>
        <taxon>Hexapoda</taxon>
        <taxon>Insecta</taxon>
        <taxon>Pterygota</taxon>
        <taxon>Neoptera</taxon>
        <taxon>Endopterygota</taxon>
        <taxon>Hymenoptera</taxon>
        <taxon>Apocrita</taxon>
        <taxon>Aculeata</taxon>
        <taxon>Formicoidea</taxon>
        <taxon>Formicidae</taxon>
        <taxon>Formicinae</taxon>
        <taxon>Camponotus</taxon>
    </lineage>
</organism>
<proteinExistence type="predicted"/>
<keyword evidence="3" id="KW-1185">Reference proteome</keyword>
<feature type="region of interest" description="Disordered" evidence="1">
    <location>
        <begin position="300"/>
        <end position="330"/>
    </location>
</feature>
<evidence type="ECO:0000313" key="2">
    <source>
        <dbReference type="EMBL" id="EFN61501.1"/>
    </source>
</evidence>
<dbReference type="InParanoid" id="E2AYG6"/>
<dbReference type="EMBL" id="GL443910">
    <property type="protein sequence ID" value="EFN61501.1"/>
    <property type="molecule type" value="Genomic_DNA"/>
</dbReference>
<sequence length="330" mass="37360">MDPRMMSQKGYRYLVHGLIEDRPHNANRNSTMSIESCIDLEIRSCSITAGRFALRVKPEGRLSDQRARRVSSFPSWHFGCSSSGIRASMAAGKLRHFADPVTAASRGNWPKSLYLVESSTASWRKSIRRSNEAIEVIEPLALCKFRLEEQLRARSLASMSGKEGVERIAAHPDGADFDSIFFVMPPDSTNGNASVMNNTQDSITWFSNDGIRRYSRLNLNAIRLLFHYDYVASTPVYKEKSTLNVLLLISTSRPSSLATSSHSFDKLFENVKYKILTEYFKISVFSLLLRDFAVNNKQMERRQNQHEQKRVLATSETRNSERMPKSAGSG</sequence>
<evidence type="ECO:0000313" key="3">
    <source>
        <dbReference type="Proteomes" id="UP000000311"/>
    </source>
</evidence>